<dbReference type="EC" id="7.1.1.2" evidence="7"/>
<gene>
    <name evidence="9" type="primary">nad1</name>
</gene>
<keyword evidence="6" id="KW-0520">NAD</keyword>
<comment type="subcellular location">
    <subcellularLocation>
        <location evidence="1">Membrane</location>
        <topology evidence="1">Multi-pass membrane protein</topology>
    </subcellularLocation>
    <subcellularLocation>
        <location evidence="6">Mitochondrion inner membrane</location>
        <topology evidence="6">Multi-pass membrane protein</topology>
    </subcellularLocation>
</comment>
<organism evidence="9">
    <name type="scientific">Gruberia lanceolata</name>
    <dbReference type="NCBI Taxonomy" id="1978530"/>
    <lineage>
        <taxon>Eukaryota</taxon>
        <taxon>Sar</taxon>
        <taxon>Alveolata</taxon>
        <taxon>Ciliophora</taxon>
        <taxon>Postciliodesmatophora</taxon>
        <taxon>Heterotrichea</taxon>
        <taxon>Heterotrichida</taxon>
        <taxon>Spirostomidae</taxon>
        <taxon>Gruberia</taxon>
    </lineage>
</organism>
<dbReference type="Pfam" id="PF00146">
    <property type="entry name" value="NADHdh"/>
    <property type="match status" value="1"/>
</dbReference>
<dbReference type="InterPro" id="IPR001694">
    <property type="entry name" value="NADH_UbQ_OxRdtase_su1/FPO"/>
</dbReference>
<feature type="transmembrane region" description="Helical" evidence="8">
    <location>
        <begin position="91"/>
        <end position="109"/>
    </location>
</feature>
<comment type="catalytic activity">
    <reaction evidence="7">
        <text>a ubiquinone + NADH + 5 H(+)(in) = a ubiquinol + NAD(+) + 4 H(+)(out)</text>
        <dbReference type="Rhea" id="RHEA:29091"/>
        <dbReference type="Rhea" id="RHEA-COMP:9565"/>
        <dbReference type="Rhea" id="RHEA-COMP:9566"/>
        <dbReference type="ChEBI" id="CHEBI:15378"/>
        <dbReference type="ChEBI" id="CHEBI:16389"/>
        <dbReference type="ChEBI" id="CHEBI:17976"/>
        <dbReference type="ChEBI" id="CHEBI:57540"/>
        <dbReference type="ChEBI" id="CHEBI:57945"/>
        <dbReference type="EC" id="7.1.1.2"/>
    </reaction>
</comment>
<dbReference type="GO" id="GO:0008137">
    <property type="term" value="F:NADH dehydrogenase (ubiquinone) activity"/>
    <property type="evidence" value="ECO:0007669"/>
    <property type="project" value="UniProtKB-EC"/>
</dbReference>
<dbReference type="PANTHER" id="PTHR11432">
    <property type="entry name" value="NADH DEHYDROGENASE SUBUNIT 1"/>
    <property type="match status" value="1"/>
</dbReference>
<evidence type="ECO:0000256" key="1">
    <source>
        <dbReference type="ARBA" id="ARBA00004141"/>
    </source>
</evidence>
<comment type="similarity">
    <text evidence="2 6">Belongs to the complex I subunit 1 family.</text>
</comment>
<dbReference type="PANTHER" id="PTHR11432:SF3">
    <property type="entry name" value="NADH-UBIQUINONE OXIDOREDUCTASE CHAIN 1"/>
    <property type="match status" value="1"/>
</dbReference>
<evidence type="ECO:0000256" key="3">
    <source>
        <dbReference type="ARBA" id="ARBA00022692"/>
    </source>
</evidence>
<evidence type="ECO:0000256" key="4">
    <source>
        <dbReference type="ARBA" id="ARBA00022989"/>
    </source>
</evidence>
<feature type="transmembrane region" description="Helical" evidence="8">
    <location>
        <begin position="198"/>
        <end position="218"/>
    </location>
</feature>
<dbReference type="EMBL" id="MK301177">
    <property type="protein sequence ID" value="QIB71984.1"/>
    <property type="molecule type" value="Genomic_DNA"/>
</dbReference>
<evidence type="ECO:0000256" key="2">
    <source>
        <dbReference type="ARBA" id="ARBA00010535"/>
    </source>
</evidence>
<dbReference type="GO" id="GO:0009060">
    <property type="term" value="P:aerobic respiration"/>
    <property type="evidence" value="ECO:0007669"/>
    <property type="project" value="TreeGrafter"/>
</dbReference>
<keyword evidence="3 6" id="KW-0812">Transmembrane</keyword>
<feature type="transmembrane region" description="Helical" evidence="8">
    <location>
        <begin position="129"/>
        <end position="151"/>
    </location>
</feature>
<geneLocation type="mitochondrion" evidence="9"/>
<feature type="transmembrane region" description="Helical" evidence="8">
    <location>
        <begin position="258"/>
        <end position="280"/>
    </location>
</feature>
<keyword evidence="7 9" id="KW-0496">Mitochondrion</keyword>
<dbReference type="GO" id="GO:0005743">
    <property type="term" value="C:mitochondrial inner membrane"/>
    <property type="evidence" value="ECO:0007669"/>
    <property type="project" value="UniProtKB-SubCell"/>
</dbReference>
<evidence type="ECO:0000256" key="5">
    <source>
        <dbReference type="ARBA" id="ARBA00023136"/>
    </source>
</evidence>
<keyword evidence="7" id="KW-0830">Ubiquinone</keyword>
<accession>A0A6C0UAD7</accession>
<protein>
    <recommendedName>
        <fullName evidence="7">NADH-ubiquinone oxidoreductase chain 1</fullName>
        <ecNumber evidence="7">7.1.1.2</ecNumber>
    </recommendedName>
</protein>
<name>A0A6C0UAD7_9CILI</name>
<evidence type="ECO:0000256" key="7">
    <source>
        <dbReference type="RuleBase" id="RU000473"/>
    </source>
</evidence>
<evidence type="ECO:0000313" key="9">
    <source>
        <dbReference type="EMBL" id="QIB71984.1"/>
    </source>
</evidence>
<feature type="transmembrane region" description="Helical" evidence="8">
    <location>
        <begin position="163"/>
        <end position="186"/>
    </location>
</feature>
<reference evidence="9" key="1">
    <citation type="journal article" date="2019" name="Mitochondrial DNA Part B Resour">
        <title>The complete mitochondrial genome of Gruberia lanceolata (Gruber, 1884) Kahl, 1932 (Ciliophora: Heterotrichea).</title>
        <authorList>
            <person name="Park M.-H."/>
            <person name="Min G.-S."/>
        </authorList>
    </citation>
    <scope>NUCLEOTIDE SEQUENCE</scope>
    <source>
        <strain evidence="9">Gben1</strain>
    </source>
</reference>
<dbReference type="AlphaFoldDB" id="A0A6C0UAD7"/>
<evidence type="ECO:0000256" key="6">
    <source>
        <dbReference type="RuleBase" id="RU000471"/>
    </source>
</evidence>
<keyword evidence="4 8" id="KW-1133">Transmembrane helix</keyword>
<sequence length="303" mass="34938">MLSLKMFTLILFFFFIKCIISFEFICGLIYVWLSFLFIFLQVVFFTTCERKILALTQRRLGPRVVGERGRLQFIADALKLVAKLYVGPRKVNSLFFQNSAVAAFWLSWYGFANLTFGVGEDIMEIEYNLFFLICVSLAFSIVWLVSGWASVSKYALLGCIRAVIQVISYEVIMGGVLLNLLIITGTTNYEMIMEQQEYSAVIIFAPMLGIVTFLATLMETNRAPFDLSEAESDVVAGYAVEYAGILFGLFYLGEYLNLFTNSFVLTIIFFGSWWNVYIYFDHILNIFKYFFFYCELKYSLLLM</sequence>
<keyword evidence="5 8" id="KW-0472">Membrane</keyword>
<proteinExistence type="inferred from homology"/>
<feature type="transmembrane region" description="Helical" evidence="8">
    <location>
        <begin position="230"/>
        <end position="252"/>
    </location>
</feature>
<dbReference type="GO" id="GO:0003954">
    <property type="term" value="F:NADH dehydrogenase activity"/>
    <property type="evidence" value="ECO:0007669"/>
    <property type="project" value="TreeGrafter"/>
</dbReference>
<evidence type="ECO:0000256" key="8">
    <source>
        <dbReference type="SAM" id="Phobius"/>
    </source>
</evidence>